<evidence type="ECO:0000256" key="2">
    <source>
        <dbReference type="ARBA" id="ARBA00022801"/>
    </source>
</evidence>
<dbReference type="Pfam" id="PF01522">
    <property type="entry name" value="Polysacc_deac_1"/>
    <property type="match status" value="1"/>
</dbReference>
<protein>
    <recommendedName>
        <fullName evidence="5">NodB homology domain-containing protein</fullName>
    </recommendedName>
</protein>
<dbReference type="GO" id="GO:0005975">
    <property type="term" value="P:carbohydrate metabolic process"/>
    <property type="evidence" value="ECO:0007669"/>
    <property type="project" value="InterPro"/>
</dbReference>
<dbReference type="GO" id="GO:0004099">
    <property type="term" value="F:chitin deacetylase activity"/>
    <property type="evidence" value="ECO:0007669"/>
    <property type="project" value="TreeGrafter"/>
</dbReference>
<keyword evidence="2" id="KW-0378">Hydrolase</keyword>
<name>A0A168MSZ7_ABSGL</name>
<evidence type="ECO:0000313" key="7">
    <source>
        <dbReference type="Proteomes" id="UP000078561"/>
    </source>
</evidence>
<evidence type="ECO:0000256" key="1">
    <source>
        <dbReference type="ARBA" id="ARBA00022723"/>
    </source>
</evidence>
<dbReference type="OrthoDB" id="407355at2759"/>
<dbReference type="GO" id="GO:0046872">
    <property type="term" value="F:metal ion binding"/>
    <property type="evidence" value="ECO:0007669"/>
    <property type="project" value="UniProtKB-KW"/>
</dbReference>
<keyword evidence="4" id="KW-0732">Signal</keyword>
<dbReference type="PANTHER" id="PTHR10587">
    <property type="entry name" value="GLYCOSYL TRANSFERASE-RELATED"/>
    <property type="match status" value="1"/>
</dbReference>
<dbReference type="STRING" id="4829.A0A168MSZ7"/>
<keyword evidence="1" id="KW-0479">Metal-binding</keyword>
<dbReference type="InterPro" id="IPR050248">
    <property type="entry name" value="Polysacc_deacetylase_ArnD"/>
</dbReference>
<dbReference type="GO" id="GO:0009272">
    <property type="term" value="P:fungal-type cell wall biogenesis"/>
    <property type="evidence" value="ECO:0007669"/>
    <property type="project" value="UniProtKB-ARBA"/>
</dbReference>
<evidence type="ECO:0000256" key="4">
    <source>
        <dbReference type="SAM" id="SignalP"/>
    </source>
</evidence>
<evidence type="ECO:0000256" key="3">
    <source>
        <dbReference type="SAM" id="MobiDB-lite"/>
    </source>
</evidence>
<organism evidence="6">
    <name type="scientific">Absidia glauca</name>
    <name type="common">Pin mould</name>
    <dbReference type="NCBI Taxonomy" id="4829"/>
    <lineage>
        <taxon>Eukaryota</taxon>
        <taxon>Fungi</taxon>
        <taxon>Fungi incertae sedis</taxon>
        <taxon>Mucoromycota</taxon>
        <taxon>Mucoromycotina</taxon>
        <taxon>Mucoromycetes</taxon>
        <taxon>Mucorales</taxon>
        <taxon>Cunninghamellaceae</taxon>
        <taxon>Absidia</taxon>
    </lineage>
</organism>
<dbReference type="PANTHER" id="PTHR10587:SF133">
    <property type="entry name" value="CHITIN DEACETYLASE 1-RELATED"/>
    <property type="match status" value="1"/>
</dbReference>
<dbReference type="InParanoid" id="A0A168MSZ7"/>
<feature type="signal peptide" evidence="4">
    <location>
        <begin position="1"/>
        <end position="21"/>
    </location>
</feature>
<evidence type="ECO:0000259" key="5">
    <source>
        <dbReference type="PROSITE" id="PS51677"/>
    </source>
</evidence>
<keyword evidence="7" id="KW-1185">Reference proteome</keyword>
<feature type="compositionally biased region" description="Low complexity" evidence="3">
    <location>
        <begin position="299"/>
        <end position="321"/>
    </location>
</feature>
<dbReference type="SUPFAM" id="SSF88713">
    <property type="entry name" value="Glycoside hydrolase/deacetylase"/>
    <property type="match status" value="1"/>
</dbReference>
<dbReference type="AlphaFoldDB" id="A0A168MSZ7"/>
<dbReference type="InterPro" id="IPR011330">
    <property type="entry name" value="Glyco_hydro/deAcase_b/a-brl"/>
</dbReference>
<accession>A0A168MSZ7</accession>
<dbReference type="OMA" id="SAVIWTH"/>
<dbReference type="Gene3D" id="3.20.20.370">
    <property type="entry name" value="Glycoside hydrolase/deacetylase"/>
    <property type="match status" value="1"/>
</dbReference>
<dbReference type="InterPro" id="IPR002509">
    <property type="entry name" value="NODB_dom"/>
</dbReference>
<feature type="domain" description="NodB homology" evidence="5">
    <location>
        <begin position="93"/>
        <end position="286"/>
    </location>
</feature>
<feature type="chain" id="PRO_5007899065" description="NodB homology domain-containing protein" evidence="4">
    <location>
        <begin position="22"/>
        <end position="363"/>
    </location>
</feature>
<gene>
    <name evidence="6" type="primary">ABSGL_04717.1 scaffold 5764</name>
</gene>
<proteinExistence type="predicted"/>
<dbReference type="EMBL" id="LT552482">
    <property type="protein sequence ID" value="SAL99136.1"/>
    <property type="molecule type" value="Genomic_DNA"/>
</dbReference>
<feature type="region of interest" description="Disordered" evidence="3">
    <location>
        <begin position="292"/>
        <end position="321"/>
    </location>
</feature>
<dbReference type="GO" id="GO:0016020">
    <property type="term" value="C:membrane"/>
    <property type="evidence" value="ECO:0007669"/>
    <property type="project" value="TreeGrafter"/>
</dbReference>
<reference evidence="6" key="1">
    <citation type="submission" date="2016-04" db="EMBL/GenBank/DDBJ databases">
        <authorList>
            <person name="Evans L.H."/>
            <person name="Alamgir A."/>
            <person name="Owens N."/>
            <person name="Weber N.D."/>
            <person name="Virtaneva K."/>
            <person name="Barbian K."/>
            <person name="Babar A."/>
            <person name="Rosenke K."/>
        </authorList>
    </citation>
    <scope>NUCLEOTIDE SEQUENCE [LARGE SCALE GENOMIC DNA]</scope>
    <source>
        <strain evidence="6">CBS 101.48</strain>
    </source>
</reference>
<dbReference type="PROSITE" id="PS51677">
    <property type="entry name" value="NODB"/>
    <property type="match status" value="1"/>
</dbReference>
<sequence>MYSNLLFLGAIALAAINNVDGFAFKETYPDPGVIPTAKPEWLALLKDANIAKAPVLKVTPGIGPGPVPATDTYCDWTFTGCFGKEDLYQCPKGQWAPTYDDGPSEFSGKLYDELDKTNTKATFFMVGGQVVKFPELTLRAYKAGHELAMHTWSHNYMTSLTNEQIVAELKWNELAIKEVTGVSPRFFRPPYGDIDNRVRDVAKALGFSAVIWTHDTNDWSLTENPNFKASWIDGNVTKWASEAATATSGGVSLEHDLYNVTVDAAVRVLPTFLKSFKVTTVGDCNKQASYKEVAGPGAGSNTTTSSASAAPGSSSAASGKSSSASASASVTAQPQTEKNGAGVLTSGVFGVGMASVLALVLSS</sequence>
<dbReference type="Proteomes" id="UP000078561">
    <property type="component" value="Unassembled WGS sequence"/>
</dbReference>
<evidence type="ECO:0000313" key="6">
    <source>
        <dbReference type="EMBL" id="SAL99136.1"/>
    </source>
</evidence>